<keyword evidence="6" id="KW-1185">Reference proteome</keyword>
<dbReference type="PROSITE" id="PS00041">
    <property type="entry name" value="HTH_ARAC_FAMILY_1"/>
    <property type="match status" value="1"/>
</dbReference>
<dbReference type="PROSITE" id="PS01124">
    <property type="entry name" value="HTH_ARAC_FAMILY_2"/>
    <property type="match status" value="1"/>
</dbReference>
<dbReference type="InterPro" id="IPR018060">
    <property type="entry name" value="HTH_AraC"/>
</dbReference>
<dbReference type="SUPFAM" id="SSF51215">
    <property type="entry name" value="Regulatory protein AraC"/>
    <property type="match status" value="1"/>
</dbReference>
<dbReference type="EMBL" id="JAGRPV010000001">
    <property type="protein sequence ID" value="MDI4648020.1"/>
    <property type="molecule type" value="Genomic_DNA"/>
</dbReference>
<protein>
    <submittedName>
        <fullName evidence="5">AraC family transcriptional regulator</fullName>
    </submittedName>
</protein>
<evidence type="ECO:0000313" key="5">
    <source>
        <dbReference type="EMBL" id="MDI4648020.1"/>
    </source>
</evidence>
<reference evidence="5" key="1">
    <citation type="submission" date="2023-04" db="EMBL/GenBank/DDBJ databases">
        <title>Comparative genomic analysis of Cohnella hashimotonis sp. nov., isolated from the International Space Station.</title>
        <authorList>
            <person name="Venkateswaran K."/>
            <person name="Simpson A."/>
        </authorList>
    </citation>
    <scope>NUCLEOTIDE SEQUENCE</scope>
    <source>
        <strain evidence="5">F6_2S_P_1</strain>
    </source>
</reference>
<sequence length="306" mass="35250">MAIAEEGVRRYQRTQLRQLITVNRLITLYYLELGKNFRFGGEKHDFWELLYLDRGEIVAGADGVKHTLRQGEIIFHKPNEFHEFRAVEGLALNAIVITFDCGSAAMKLFENKVLRLGETERELLAQIIGEARHTFCFPFTYPLKRLERPKTGSEQLLRGYLEIFLIRLLRVMEENRASPAVLRPATLENGDERLYRDIVAFIRANLHDKLAVATICGAFFIGRARLQGVFRRLAGVPVMEYVTRMRMERAKAMIREESYNMSEIAVKLGYASLHYFSRAFKKEVGMSPSEYARTVQARMSGGDEAW</sequence>
<dbReference type="Proteomes" id="UP001161691">
    <property type="component" value="Unassembled WGS sequence"/>
</dbReference>
<name>A0ABT6TMQ4_9BACL</name>
<evidence type="ECO:0000256" key="2">
    <source>
        <dbReference type="ARBA" id="ARBA00023125"/>
    </source>
</evidence>
<dbReference type="Pfam" id="PF02311">
    <property type="entry name" value="AraC_binding"/>
    <property type="match status" value="1"/>
</dbReference>
<proteinExistence type="predicted"/>
<dbReference type="PANTHER" id="PTHR43280:SF10">
    <property type="entry name" value="REGULATORY PROTEIN POCR"/>
    <property type="match status" value="1"/>
</dbReference>
<evidence type="ECO:0000256" key="1">
    <source>
        <dbReference type="ARBA" id="ARBA00023015"/>
    </source>
</evidence>
<evidence type="ECO:0000313" key="6">
    <source>
        <dbReference type="Proteomes" id="UP001161691"/>
    </source>
</evidence>
<dbReference type="InterPro" id="IPR018062">
    <property type="entry name" value="HTH_AraC-typ_CS"/>
</dbReference>
<dbReference type="Gene3D" id="2.60.120.10">
    <property type="entry name" value="Jelly Rolls"/>
    <property type="match status" value="1"/>
</dbReference>
<dbReference type="PANTHER" id="PTHR43280">
    <property type="entry name" value="ARAC-FAMILY TRANSCRIPTIONAL REGULATOR"/>
    <property type="match status" value="1"/>
</dbReference>
<dbReference type="Gene3D" id="1.10.10.60">
    <property type="entry name" value="Homeodomain-like"/>
    <property type="match status" value="2"/>
</dbReference>
<feature type="domain" description="HTH araC/xylS-type" evidence="4">
    <location>
        <begin position="196"/>
        <end position="294"/>
    </location>
</feature>
<keyword evidence="2" id="KW-0238">DNA-binding</keyword>
<dbReference type="InterPro" id="IPR020449">
    <property type="entry name" value="Tscrpt_reg_AraC-type_HTH"/>
</dbReference>
<dbReference type="PRINTS" id="PR00032">
    <property type="entry name" value="HTHARAC"/>
</dbReference>
<evidence type="ECO:0000256" key="3">
    <source>
        <dbReference type="ARBA" id="ARBA00023163"/>
    </source>
</evidence>
<keyword evidence="1" id="KW-0805">Transcription regulation</keyword>
<gene>
    <name evidence="5" type="ORF">KB449_23920</name>
</gene>
<dbReference type="Pfam" id="PF12833">
    <property type="entry name" value="HTH_18"/>
    <property type="match status" value="1"/>
</dbReference>
<dbReference type="InterPro" id="IPR009057">
    <property type="entry name" value="Homeodomain-like_sf"/>
</dbReference>
<organism evidence="5 6">
    <name type="scientific">Cohnella hashimotonis</name>
    <dbReference type="NCBI Taxonomy" id="2826895"/>
    <lineage>
        <taxon>Bacteria</taxon>
        <taxon>Bacillati</taxon>
        <taxon>Bacillota</taxon>
        <taxon>Bacilli</taxon>
        <taxon>Bacillales</taxon>
        <taxon>Paenibacillaceae</taxon>
        <taxon>Cohnella</taxon>
    </lineage>
</organism>
<keyword evidence="3" id="KW-0804">Transcription</keyword>
<dbReference type="InterPro" id="IPR003313">
    <property type="entry name" value="AraC-bd"/>
</dbReference>
<dbReference type="InterPro" id="IPR037923">
    <property type="entry name" value="HTH-like"/>
</dbReference>
<dbReference type="SUPFAM" id="SSF46689">
    <property type="entry name" value="Homeodomain-like"/>
    <property type="match status" value="1"/>
</dbReference>
<dbReference type="InterPro" id="IPR014710">
    <property type="entry name" value="RmlC-like_jellyroll"/>
</dbReference>
<accession>A0ABT6TMQ4</accession>
<dbReference type="SMART" id="SM00342">
    <property type="entry name" value="HTH_ARAC"/>
    <property type="match status" value="1"/>
</dbReference>
<comment type="caution">
    <text evidence="5">The sequence shown here is derived from an EMBL/GenBank/DDBJ whole genome shotgun (WGS) entry which is preliminary data.</text>
</comment>
<dbReference type="RefSeq" id="WP_282910758.1">
    <property type="nucleotide sequence ID" value="NZ_JAGRPV010000001.1"/>
</dbReference>
<evidence type="ECO:0000259" key="4">
    <source>
        <dbReference type="PROSITE" id="PS01124"/>
    </source>
</evidence>